<feature type="transmembrane region" description="Helical" evidence="1">
    <location>
        <begin position="77"/>
        <end position="97"/>
    </location>
</feature>
<keyword evidence="1" id="KW-1133">Transmembrane helix</keyword>
<evidence type="ECO:0000313" key="2">
    <source>
        <dbReference type="EMBL" id="RDI40948.1"/>
    </source>
</evidence>
<comment type="caution">
    <text evidence="2">The sequence shown here is derived from an EMBL/GenBank/DDBJ whole genome shotgun (WGS) entry which is preliminary data.</text>
</comment>
<dbReference type="RefSeq" id="WP_114746471.1">
    <property type="nucleotide sequence ID" value="NZ_QQAY01000011.1"/>
</dbReference>
<sequence length="190" mass="21825">MGYKTTLSSSVDGGVFITQWTVLLIWLFPIIFAIHDFEEIVVVEKWIGRNRKDLHERLPKKAIFYFEKNFAKKTNQFSLVVFVEFVVISLSTILLYLEGFQGWCKWLYLGLMSVFVLHSLTHIGQAILLKRYTPGIITSVVLIIPYGLVFYRTLLEAGTINIADIWMSIPVGIVVFMLFFPATMKAASKY</sequence>
<dbReference type="Proteomes" id="UP000255326">
    <property type="component" value="Unassembled WGS sequence"/>
</dbReference>
<dbReference type="Pfam" id="PF13787">
    <property type="entry name" value="HXXEE"/>
    <property type="match status" value="1"/>
</dbReference>
<name>A0A370GB16_9BACI</name>
<organism evidence="2 3">
    <name type="scientific">Falsibacillus pallidus</name>
    <dbReference type="NCBI Taxonomy" id="493781"/>
    <lineage>
        <taxon>Bacteria</taxon>
        <taxon>Bacillati</taxon>
        <taxon>Bacillota</taxon>
        <taxon>Bacilli</taxon>
        <taxon>Bacillales</taxon>
        <taxon>Bacillaceae</taxon>
        <taxon>Falsibacillus</taxon>
    </lineage>
</organism>
<dbReference type="AlphaFoldDB" id="A0A370GB16"/>
<evidence type="ECO:0000313" key="3">
    <source>
        <dbReference type="Proteomes" id="UP000255326"/>
    </source>
</evidence>
<evidence type="ECO:0000256" key="1">
    <source>
        <dbReference type="SAM" id="Phobius"/>
    </source>
</evidence>
<keyword evidence="1" id="KW-0472">Membrane</keyword>
<keyword evidence="3" id="KW-1185">Reference proteome</keyword>
<keyword evidence="1" id="KW-0812">Transmembrane</keyword>
<reference evidence="2 3" key="1">
    <citation type="submission" date="2018-07" db="EMBL/GenBank/DDBJ databases">
        <title>Genomic Encyclopedia of Type Strains, Phase IV (KMG-IV): sequencing the most valuable type-strain genomes for metagenomic binning, comparative biology and taxonomic classification.</title>
        <authorList>
            <person name="Goeker M."/>
        </authorList>
    </citation>
    <scope>NUCLEOTIDE SEQUENCE [LARGE SCALE GENOMIC DNA]</scope>
    <source>
        <strain evidence="2 3">DSM 25281</strain>
    </source>
</reference>
<accession>A0A370GB16</accession>
<protein>
    <submittedName>
        <fullName evidence="2">Uncharacterized protein with HXXEE motif</fullName>
    </submittedName>
</protein>
<feature type="transmembrane region" description="Helical" evidence="1">
    <location>
        <begin position="20"/>
        <end position="42"/>
    </location>
</feature>
<dbReference type="InterPro" id="IPR025671">
    <property type="entry name" value="HXXEE"/>
</dbReference>
<gene>
    <name evidence="2" type="ORF">DFR59_11192</name>
</gene>
<feature type="transmembrane region" description="Helical" evidence="1">
    <location>
        <begin position="136"/>
        <end position="154"/>
    </location>
</feature>
<feature type="transmembrane region" description="Helical" evidence="1">
    <location>
        <begin position="160"/>
        <end position="180"/>
    </location>
</feature>
<proteinExistence type="predicted"/>
<feature type="transmembrane region" description="Helical" evidence="1">
    <location>
        <begin position="109"/>
        <end position="129"/>
    </location>
</feature>
<dbReference type="OrthoDB" id="5195477at2"/>
<dbReference type="EMBL" id="QQAY01000011">
    <property type="protein sequence ID" value="RDI40948.1"/>
    <property type="molecule type" value="Genomic_DNA"/>
</dbReference>